<name>A0AAX3WDJ5_METEX</name>
<dbReference type="Proteomes" id="UP001223720">
    <property type="component" value="Chromosome"/>
</dbReference>
<dbReference type="AlphaFoldDB" id="A0AAX3WDJ5"/>
<proteinExistence type="predicted"/>
<evidence type="ECO:0000313" key="1">
    <source>
        <dbReference type="EMBL" id="WHQ68695.1"/>
    </source>
</evidence>
<dbReference type="RefSeq" id="WP_283535266.1">
    <property type="nucleotide sequence ID" value="NZ_CP073633.1"/>
</dbReference>
<dbReference type="EMBL" id="CP073633">
    <property type="protein sequence ID" value="WHQ68695.1"/>
    <property type="molecule type" value="Genomic_DNA"/>
</dbReference>
<evidence type="ECO:0008006" key="3">
    <source>
        <dbReference type="Google" id="ProtNLM"/>
    </source>
</evidence>
<gene>
    <name evidence="1" type="ORF">KEC54_20355</name>
</gene>
<organism evidence="1 2">
    <name type="scientific">Methylorubrum extorquens</name>
    <name type="common">Methylobacterium dichloromethanicum</name>
    <name type="synonym">Methylobacterium extorquens</name>
    <dbReference type="NCBI Taxonomy" id="408"/>
    <lineage>
        <taxon>Bacteria</taxon>
        <taxon>Pseudomonadati</taxon>
        <taxon>Pseudomonadota</taxon>
        <taxon>Alphaproteobacteria</taxon>
        <taxon>Hyphomicrobiales</taxon>
        <taxon>Methylobacteriaceae</taxon>
        <taxon>Methylorubrum</taxon>
    </lineage>
</organism>
<reference evidence="1" key="1">
    <citation type="journal article" date="2022" name="Biotechnol. Bioprocess Eng.">
        <title>Pan-genome Analysis Reveals Comparative Genomic Features of Central Metabolic Pathways in Methylorubrum extorquens.</title>
        <authorList>
            <person name="Lee G.M."/>
            <person name="Scott-Nevros Z.K."/>
            <person name="Lee S.-M."/>
            <person name="Kim D."/>
        </authorList>
    </citation>
    <scope>NUCLEOTIDE SEQUENCE</scope>
    <source>
        <strain evidence="1">ATCC 55366</strain>
    </source>
</reference>
<accession>A0AAX3WDJ5</accession>
<evidence type="ECO:0000313" key="2">
    <source>
        <dbReference type="Proteomes" id="UP001223720"/>
    </source>
</evidence>
<sequence>MPSARYLELAERIKELKRLLLPSRFDPTGTYKDPLRVTTRALSFRVLSHAEVETYFEDRAIEIATTALKSWKEHRFVSVVTFHLLGFGGVETSRPPPTLEAPDRQKAKDWSTKVSIDDRLTRCVPGFYHRVHKENHGVKEQNIIDMLIPLGYDISLCDPLFMQKMSSFGEARGATAHTSGKAHIKKAVDPKDEYYVLREILDGILPIDSELDRLLQASLSANT</sequence>
<protein>
    <recommendedName>
        <fullName evidence="3">RiboL-PSP-HEPN domain-containing protein</fullName>
    </recommendedName>
</protein>